<protein>
    <submittedName>
        <fullName evidence="4">Amidohydrolase</fullName>
    </submittedName>
</protein>
<feature type="chain" id="PRO_5042852010" evidence="2">
    <location>
        <begin position="23"/>
        <end position="473"/>
    </location>
</feature>
<dbReference type="SUPFAM" id="SSF51338">
    <property type="entry name" value="Composite domain of metallo-dependent hydrolases"/>
    <property type="match status" value="1"/>
</dbReference>
<dbReference type="PANTHER" id="PTHR43135:SF3">
    <property type="entry name" value="ALPHA-D-RIBOSE 1-METHYLPHOSPHONATE 5-TRIPHOSPHATE DIPHOSPHATASE"/>
    <property type="match status" value="1"/>
</dbReference>
<dbReference type="EMBL" id="PKUR01000001">
    <property type="protein sequence ID" value="PLW87747.1"/>
    <property type="molecule type" value="Genomic_DNA"/>
</dbReference>
<dbReference type="InterPro" id="IPR032466">
    <property type="entry name" value="Metal_Hydrolase"/>
</dbReference>
<evidence type="ECO:0000256" key="2">
    <source>
        <dbReference type="SAM" id="SignalP"/>
    </source>
</evidence>
<feature type="domain" description="Amidohydrolase-related" evidence="3">
    <location>
        <begin position="104"/>
        <end position="434"/>
    </location>
</feature>
<accession>A0AAP8MH76</accession>
<dbReference type="PANTHER" id="PTHR43135">
    <property type="entry name" value="ALPHA-D-RIBOSE 1-METHYLPHOSPHONATE 5-TRIPHOSPHATE DIPHOSPHATASE"/>
    <property type="match status" value="1"/>
</dbReference>
<evidence type="ECO:0000313" key="4">
    <source>
        <dbReference type="EMBL" id="PLW87747.1"/>
    </source>
</evidence>
<proteinExistence type="predicted"/>
<dbReference type="InterPro" id="IPR006680">
    <property type="entry name" value="Amidohydro-rel"/>
</dbReference>
<name>A0AAP8MH76_9GAMM</name>
<dbReference type="InterPro" id="IPR051781">
    <property type="entry name" value="Metallo-dep_Hydrolase"/>
</dbReference>
<feature type="region of interest" description="Disordered" evidence="1">
    <location>
        <begin position="25"/>
        <end position="51"/>
    </location>
</feature>
<reference evidence="4 5" key="1">
    <citation type="submission" date="2018-01" db="EMBL/GenBank/DDBJ databases">
        <title>The draft genome sequence of Halioglobus japonicus S1-36.</title>
        <authorList>
            <person name="Du Z.-J."/>
            <person name="Shi M.-J."/>
        </authorList>
    </citation>
    <scope>NUCLEOTIDE SEQUENCE [LARGE SCALE GENOMIC DNA]</scope>
    <source>
        <strain evidence="4 5">S1-36</strain>
    </source>
</reference>
<dbReference type="SUPFAM" id="SSF51556">
    <property type="entry name" value="Metallo-dependent hydrolases"/>
    <property type="match status" value="1"/>
</dbReference>
<keyword evidence="2" id="KW-0732">Signal</keyword>
<sequence>MPVNKHISTLAALGASALLTLAGCSSDQPEEQTEAWSPENPFPSTYQVPDSPPLLVRSASVYSGTGEQLEGVDVLVQDGKFVAIGEDLDPPRGATVIDAEGKWLTPGLIDVHSHMGVYPSPATDNHADGNEMTAPVTAQVWAEHSIWPQDPQWEKALAGGVTTALILPGSGNLIGGRGVTVKNIRSTTVQGMKFPGAPYALKMACGENPKRVYGERNQLPSTRMGNMAAFRQAWAEAAEYKIEWDTYHAALESGDNSAEAPERDLKLDTLMEVLNGNIRIHNHCYRADEMAQMMDMAREFDYKITAFHHAIEAYKLAPQLADADICAVVWADWWGFKQEAFDMVRENLALLEKAGACAIIHSDDAFQVQRLNQEVAKAYSAARRMGMDMTRGEAMRWLTLNAATSLGLADQIGSIEAGKNADLVLWTEDPFSVYALAEKVWIDGALTYDLNNPSVAGTSDFNIGIINPEENRP</sequence>
<dbReference type="RefSeq" id="WP_084200238.1">
    <property type="nucleotide sequence ID" value="NZ_BMYL01000001.1"/>
</dbReference>
<feature type="signal peptide" evidence="2">
    <location>
        <begin position="1"/>
        <end position="22"/>
    </location>
</feature>
<organism evidence="4 5">
    <name type="scientific">Halioglobus japonicus</name>
    <dbReference type="NCBI Taxonomy" id="930805"/>
    <lineage>
        <taxon>Bacteria</taxon>
        <taxon>Pseudomonadati</taxon>
        <taxon>Pseudomonadota</taxon>
        <taxon>Gammaproteobacteria</taxon>
        <taxon>Cellvibrionales</taxon>
        <taxon>Halieaceae</taxon>
        <taxon>Halioglobus</taxon>
    </lineage>
</organism>
<dbReference type="InterPro" id="IPR011059">
    <property type="entry name" value="Metal-dep_hydrolase_composite"/>
</dbReference>
<gene>
    <name evidence="4" type="ORF">C0029_04005</name>
</gene>
<dbReference type="Gene3D" id="2.30.40.10">
    <property type="entry name" value="Urease, subunit C, domain 1"/>
    <property type="match status" value="1"/>
</dbReference>
<dbReference type="Gene3D" id="3.20.20.140">
    <property type="entry name" value="Metal-dependent hydrolases"/>
    <property type="match status" value="1"/>
</dbReference>
<dbReference type="CDD" id="cd01309">
    <property type="entry name" value="Met_dep_hydrolase_C"/>
    <property type="match status" value="1"/>
</dbReference>
<dbReference type="PROSITE" id="PS51257">
    <property type="entry name" value="PROKAR_LIPOPROTEIN"/>
    <property type="match status" value="1"/>
</dbReference>
<comment type="caution">
    <text evidence="4">The sequence shown here is derived from an EMBL/GenBank/DDBJ whole genome shotgun (WGS) entry which is preliminary data.</text>
</comment>
<evidence type="ECO:0000256" key="1">
    <source>
        <dbReference type="SAM" id="MobiDB-lite"/>
    </source>
</evidence>
<dbReference type="Pfam" id="PF01979">
    <property type="entry name" value="Amidohydro_1"/>
    <property type="match status" value="1"/>
</dbReference>
<dbReference type="Proteomes" id="UP000235162">
    <property type="component" value="Unassembled WGS sequence"/>
</dbReference>
<dbReference type="AlphaFoldDB" id="A0AAP8MH76"/>
<dbReference type="KEGG" id="hja:BST95_14180"/>
<evidence type="ECO:0000313" key="5">
    <source>
        <dbReference type="Proteomes" id="UP000235162"/>
    </source>
</evidence>
<evidence type="ECO:0000259" key="3">
    <source>
        <dbReference type="Pfam" id="PF01979"/>
    </source>
</evidence>
<keyword evidence="5" id="KW-1185">Reference proteome</keyword>
<dbReference type="GO" id="GO:0016810">
    <property type="term" value="F:hydrolase activity, acting on carbon-nitrogen (but not peptide) bonds"/>
    <property type="evidence" value="ECO:0007669"/>
    <property type="project" value="InterPro"/>
</dbReference>